<protein>
    <submittedName>
        <fullName evidence="4">Nitroreductase family deazaflavin-dependent oxidoreductase</fullName>
    </submittedName>
</protein>
<evidence type="ECO:0000313" key="5">
    <source>
        <dbReference type="Proteomes" id="UP001597277"/>
    </source>
</evidence>
<comment type="catalytic activity">
    <reaction evidence="2">
        <text>oxidized coenzyme F420-(gamma-L-Glu)(n) + a quinol + H(+) = reduced coenzyme F420-(gamma-L-Glu)(n) + a quinone</text>
        <dbReference type="Rhea" id="RHEA:39663"/>
        <dbReference type="Rhea" id="RHEA-COMP:12939"/>
        <dbReference type="Rhea" id="RHEA-COMP:14378"/>
        <dbReference type="ChEBI" id="CHEBI:15378"/>
        <dbReference type="ChEBI" id="CHEBI:24646"/>
        <dbReference type="ChEBI" id="CHEBI:132124"/>
        <dbReference type="ChEBI" id="CHEBI:133980"/>
        <dbReference type="ChEBI" id="CHEBI:139511"/>
    </reaction>
</comment>
<evidence type="ECO:0000256" key="3">
    <source>
        <dbReference type="SAM" id="MobiDB-lite"/>
    </source>
</evidence>
<organism evidence="4 5">
    <name type="scientific">Georgenia deserti</name>
    <dbReference type="NCBI Taxonomy" id="2093781"/>
    <lineage>
        <taxon>Bacteria</taxon>
        <taxon>Bacillati</taxon>
        <taxon>Actinomycetota</taxon>
        <taxon>Actinomycetes</taxon>
        <taxon>Micrococcales</taxon>
        <taxon>Bogoriellaceae</taxon>
        <taxon>Georgenia</taxon>
    </lineage>
</organism>
<feature type="region of interest" description="Disordered" evidence="3">
    <location>
        <begin position="1"/>
        <end position="37"/>
    </location>
</feature>
<comment type="similarity">
    <text evidence="1">Belongs to the F420H(2)-dependent quinone reductase family.</text>
</comment>
<name>A0ABW4L643_9MICO</name>
<dbReference type="PANTHER" id="PTHR39428">
    <property type="entry name" value="F420H(2)-DEPENDENT QUINONE REDUCTASE RV1261C"/>
    <property type="match status" value="1"/>
</dbReference>
<dbReference type="NCBIfam" id="TIGR00026">
    <property type="entry name" value="hi_GC_TIGR00026"/>
    <property type="match status" value="1"/>
</dbReference>
<evidence type="ECO:0000256" key="2">
    <source>
        <dbReference type="ARBA" id="ARBA00049106"/>
    </source>
</evidence>
<reference evidence="5" key="1">
    <citation type="journal article" date="2019" name="Int. J. Syst. Evol. Microbiol.">
        <title>The Global Catalogue of Microorganisms (GCM) 10K type strain sequencing project: providing services to taxonomists for standard genome sequencing and annotation.</title>
        <authorList>
            <consortium name="The Broad Institute Genomics Platform"/>
            <consortium name="The Broad Institute Genome Sequencing Center for Infectious Disease"/>
            <person name="Wu L."/>
            <person name="Ma J."/>
        </authorList>
    </citation>
    <scope>NUCLEOTIDE SEQUENCE [LARGE SCALE GENOMIC DNA]</scope>
    <source>
        <strain evidence="5">JCM 17130</strain>
    </source>
</reference>
<keyword evidence="5" id="KW-1185">Reference proteome</keyword>
<evidence type="ECO:0000256" key="1">
    <source>
        <dbReference type="ARBA" id="ARBA00008710"/>
    </source>
</evidence>
<dbReference type="Proteomes" id="UP001597277">
    <property type="component" value="Unassembled WGS sequence"/>
</dbReference>
<gene>
    <name evidence="4" type="ORF">ACFSE6_11185</name>
</gene>
<accession>A0ABW4L643</accession>
<comment type="caution">
    <text evidence="4">The sequence shown here is derived from an EMBL/GenBank/DDBJ whole genome shotgun (WGS) entry which is preliminary data.</text>
</comment>
<dbReference type="InterPro" id="IPR012349">
    <property type="entry name" value="Split_barrel_FMN-bd"/>
</dbReference>
<sequence length="146" mass="16349">MSELEYLPSPSARARNQVEEYESSGGTRGNTHDETGLPVVIVTMRGAKSGKIRKVPLMRVEHDGAYLAVASMGGAPEHPQWYHNLVADPWSKVQDGPEPFETRARLLTGGERAEWWERAVAAYPPYADYQERTDREIPLFLLEPVG</sequence>
<dbReference type="RefSeq" id="WP_388006620.1">
    <property type="nucleotide sequence ID" value="NZ_JBHUEE010000005.1"/>
</dbReference>
<dbReference type="Gene3D" id="2.30.110.10">
    <property type="entry name" value="Electron Transport, Fmn-binding Protein, Chain A"/>
    <property type="match status" value="1"/>
</dbReference>
<dbReference type="PANTHER" id="PTHR39428:SF3">
    <property type="entry name" value="DEAZAFLAVIN-DEPENDENT NITROREDUCTASE"/>
    <property type="match status" value="1"/>
</dbReference>
<proteinExistence type="inferred from homology"/>
<dbReference type="EMBL" id="JBHUEE010000005">
    <property type="protein sequence ID" value="MFD1718402.1"/>
    <property type="molecule type" value="Genomic_DNA"/>
</dbReference>
<dbReference type="Pfam" id="PF04075">
    <property type="entry name" value="F420H2_quin_red"/>
    <property type="match status" value="1"/>
</dbReference>
<dbReference type="InterPro" id="IPR004378">
    <property type="entry name" value="F420H2_quin_Rdtase"/>
</dbReference>
<evidence type="ECO:0000313" key="4">
    <source>
        <dbReference type="EMBL" id="MFD1718402.1"/>
    </source>
</evidence>